<dbReference type="PANTHER" id="PTHR11668">
    <property type="entry name" value="SERINE/THREONINE PROTEIN PHOSPHATASE"/>
    <property type="match status" value="1"/>
</dbReference>
<sequence>MFVQKTLFCELNNKVSSLFESELAVVHVDFSSVIIVGDLHGNIEALDFILKKGEELDCSNYIFLGDYIDRGDNSVEVLCRLFKLKLDNPDGVILLRGNHETAGTNAYYGLYDELDKDDELFSLANRTFEKMPIAAVLSMKSLLRTSHVFCVHGGIGEPVTLNQIKKEDYHPYLWNDPQEEKRLEESPQRWGAQVFGPDICEKFRRLNNIDMIIRAHSKLKDGYQWWFNGRLLSLFSTPDYSGLDDDGALNEKLSSLFSTPGCSGLDDDEVFNEKLLSLFSAIESSGLYNDGAFVFIEQNGKSWVDEELNTFVFGRSQRSKDDSYTLLNVISHNSEGFEFYDSETDSTISILFRFFKENNILVISYNHGEDNPYWEGVVIADEYIFTEPDAVERLILECRLIETLDDLYPLLAKHSLEWKRLLDVEEDDLL</sequence>
<dbReference type="InterPro" id="IPR029052">
    <property type="entry name" value="Metallo-depent_PP-like"/>
</dbReference>
<feature type="domain" description="Serine/threonine specific protein phosphatases" evidence="1">
    <location>
        <begin position="95"/>
        <end position="100"/>
    </location>
</feature>
<gene>
    <name evidence="2" type="ORF">FKV42_04895</name>
</gene>
<dbReference type="InterPro" id="IPR006186">
    <property type="entry name" value="Ser/Thr-sp_prot-phosphatase"/>
</dbReference>
<keyword evidence="3" id="KW-1185">Reference proteome</keyword>
<dbReference type="GO" id="GO:0005737">
    <property type="term" value="C:cytoplasm"/>
    <property type="evidence" value="ECO:0007669"/>
    <property type="project" value="TreeGrafter"/>
</dbReference>
<dbReference type="InterPro" id="IPR050341">
    <property type="entry name" value="PP1_catalytic_subunit"/>
</dbReference>
<evidence type="ECO:0000313" key="3">
    <source>
        <dbReference type="Proteomes" id="UP000319335"/>
    </source>
</evidence>
<dbReference type="SUPFAM" id="SSF56300">
    <property type="entry name" value="Metallo-dependent phosphatases"/>
    <property type="match status" value="1"/>
</dbReference>
<dbReference type="Pfam" id="PF00149">
    <property type="entry name" value="Metallophos"/>
    <property type="match status" value="1"/>
</dbReference>
<comment type="caution">
    <text evidence="2">The sequence shown here is derived from an EMBL/GenBank/DDBJ whole genome shotgun (WGS) entry which is preliminary data.</text>
</comment>
<protein>
    <recommendedName>
        <fullName evidence="1">Serine/threonine specific protein phosphatases domain-containing protein</fullName>
    </recommendedName>
</protein>
<dbReference type="AlphaFoldDB" id="A0A7Z8KNY4"/>
<reference evidence="2 3" key="1">
    <citation type="submission" date="2019-06" db="EMBL/GenBank/DDBJ databases">
        <title>Draft genome sequence of Methanolobus vulcani B1d.</title>
        <authorList>
            <person name="Creighbaum A.J."/>
            <person name="Ticak T."/>
            <person name="Hariraju D."/>
            <person name="Arivett B.A."/>
            <person name="Ferguson D.J.Jr."/>
        </authorList>
    </citation>
    <scope>NUCLEOTIDE SEQUENCE [LARGE SCALE GENOMIC DNA]</scope>
    <source>
        <strain evidence="2 3">B1d</strain>
    </source>
</reference>
<dbReference type="PRINTS" id="PR00114">
    <property type="entry name" value="STPHPHTASE"/>
</dbReference>
<dbReference type="InterPro" id="IPR004843">
    <property type="entry name" value="Calcineurin-like_PHP"/>
</dbReference>
<name>A0A7Z8KNY4_9EURY</name>
<dbReference type="EMBL" id="VIAQ01000012">
    <property type="protein sequence ID" value="TQD26104.1"/>
    <property type="molecule type" value="Genomic_DNA"/>
</dbReference>
<dbReference type="CDD" id="cd00144">
    <property type="entry name" value="MPP_PPP_family"/>
    <property type="match status" value="1"/>
</dbReference>
<evidence type="ECO:0000259" key="1">
    <source>
        <dbReference type="PROSITE" id="PS00125"/>
    </source>
</evidence>
<organism evidence="2 3">
    <name type="scientific">Methanolobus vulcani</name>
    <dbReference type="NCBI Taxonomy" id="38026"/>
    <lineage>
        <taxon>Archaea</taxon>
        <taxon>Methanobacteriati</taxon>
        <taxon>Methanobacteriota</taxon>
        <taxon>Stenosarchaea group</taxon>
        <taxon>Methanomicrobia</taxon>
        <taxon>Methanosarcinales</taxon>
        <taxon>Methanosarcinaceae</taxon>
        <taxon>Methanolobus</taxon>
    </lineage>
</organism>
<dbReference type="Gene3D" id="3.60.21.10">
    <property type="match status" value="1"/>
</dbReference>
<dbReference type="Proteomes" id="UP000319335">
    <property type="component" value="Unassembled WGS sequence"/>
</dbReference>
<accession>A0A7Z8KNY4</accession>
<dbReference type="PROSITE" id="PS00125">
    <property type="entry name" value="SER_THR_PHOSPHATASE"/>
    <property type="match status" value="1"/>
</dbReference>
<dbReference type="PANTHER" id="PTHR11668:SF496">
    <property type="entry name" value="SERINE_THREONINE-PROTEIN PHOSPHATASE"/>
    <property type="match status" value="1"/>
</dbReference>
<dbReference type="SMART" id="SM00156">
    <property type="entry name" value="PP2Ac"/>
    <property type="match status" value="1"/>
</dbReference>
<evidence type="ECO:0000313" key="2">
    <source>
        <dbReference type="EMBL" id="TQD26104.1"/>
    </source>
</evidence>
<dbReference type="GO" id="GO:0004722">
    <property type="term" value="F:protein serine/threonine phosphatase activity"/>
    <property type="evidence" value="ECO:0007669"/>
    <property type="project" value="TreeGrafter"/>
</dbReference>
<proteinExistence type="predicted"/>